<protein>
    <recommendedName>
        <fullName evidence="3">Cthe-2314-like HEPN domain-containing protein</fullName>
    </recommendedName>
</protein>
<organism evidence="1 2">
    <name type="scientific">Pedobacter ginsengiterrae</name>
    <dbReference type="NCBI Taxonomy" id="871696"/>
    <lineage>
        <taxon>Bacteria</taxon>
        <taxon>Pseudomonadati</taxon>
        <taxon>Bacteroidota</taxon>
        <taxon>Sphingobacteriia</taxon>
        <taxon>Sphingobacteriales</taxon>
        <taxon>Sphingobacteriaceae</taxon>
        <taxon>Pedobacter</taxon>
    </lineage>
</organism>
<evidence type="ECO:0000313" key="2">
    <source>
        <dbReference type="Proteomes" id="UP001501081"/>
    </source>
</evidence>
<reference evidence="2" key="1">
    <citation type="journal article" date="2019" name="Int. J. Syst. Evol. Microbiol.">
        <title>The Global Catalogue of Microorganisms (GCM) 10K type strain sequencing project: providing services to taxonomists for standard genome sequencing and annotation.</title>
        <authorList>
            <consortium name="The Broad Institute Genomics Platform"/>
            <consortium name="The Broad Institute Genome Sequencing Center for Infectious Disease"/>
            <person name="Wu L."/>
            <person name="Ma J."/>
        </authorList>
    </citation>
    <scope>NUCLEOTIDE SEQUENCE [LARGE SCALE GENOMIC DNA]</scope>
    <source>
        <strain evidence="2">JCM 17338</strain>
    </source>
</reference>
<keyword evidence="2" id="KW-1185">Reference proteome</keyword>
<name>A0ABP7PU72_9SPHI</name>
<proteinExistence type="predicted"/>
<evidence type="ECO:0000313" key="1">
    <source>
        <dbReference type="EMBL" id="GAA3971395.1"/>
    </source>
</evidence>
<dbReference type="Proteomes" id="UP001501081">
    <property type="component" value="Unassembled WGS sequence"/>
</dbReference>
<gene>
    <name evidence="1" type="ORF">GCM10022246_24840</name>
</gene>
<comment type="caution">
    <text evidence="1">The sequence shown here is derived from an EMBL/GenBank/DDBJ whole genome shotgun (WGS) entry which is preliminary data.</text>
</comment>
<dbReference type="EMBL" id="BAABAK010000011">
    <property type="protein sequence ID" value="GAA3971395.1"/>
    <property type="molecule type" value="Genomic_DNA"/>
</dbReference>
<dbReference type="RefSeq" id="WP_344767480.1">
    <property type="nucleotide sequence ID" value="NZ_BAABAK010000011.1"/>
</dbReference>
<sequence length="329" mass="37484">MEDDPIARKRGKGGHLDVGDGTDGAIKRMLNIGTRTFIIKDRSIYELITADTLDPMRTNINVPNMAHKLVLGSGIESPLVSQIFLTASMFFRKGSFPEAQLEIIWQLIIELAKEAVNLKDNIDAYYQKEHEANARYEADKNGGKAPAIPSIPDLETLLKTIFQKAEHMYQIMIELSSTVLIDLDLNKQAHFDTFSTLINDKFGAEHGFSQFLMENLEFLKIIKEMRNGLDHRLPKVTVKDYKYNTDTSISLPSIALNAKVAKLEETPISQYLTGLETIFSFTEVLICHLANVSVRRMMGGQIREIPEEKRIYKHVRYCFYIPGLDYYEQ</sequence>
<accession>A0ABP7PU72</accession>
<evidence type="ECO:0008006" key="3">
    <source>
        <dbReference type="Google" id="ProtNLM"/>
    </source>
</evidence>